<evidence type="ECO:0000256" key="1">
    <source>
        <dbReference type="SAM" id="MobiDB-lite"/>
    </source>
</evidence>
<evidence type="ECO:0000313" key="2">
    <source>
        <dbReference type="EMBL" id="ADN76323.1"/>
    </source>
</evidence>
<name>E1SUZ6_FERBD</name>
<dbReference type="Proteomes" id="UP000006683">
    <property type="component" value="Chromosome"/>
</dbReference>
<organism evidence="2 3">
    <name type="scientific">Ferrimonas balearica (strain DSM 9799 / CCM 4581 / KCTC 23876 / PAT)</name>
    <dbReference type="NCBI Taxonomy" id="550540"/>
    <lineage>
        <taxon>Bacteria</taxon>
        <taxon>Pseudomonadati</taxon>
        <taxon>Pseudomonadota</taxon>
        <taxon>Gammaproteobacteria</taxon>
        <taxon>Alteromonadales</taxon>
        <taxon>Ferrimonadaceae</taxon>
        <taxon>Ferrimonas</taxon>
    </lineage>
</organism>
<accession>E1SUZ6</accession>
<protein>
    <submittedName>
        <fullName evidence="2">Phage protein</fullName>
    </submittedName>
</protein>
<evidence type="ECO:0000313" key="3">
    <source>
        <dbReference type="Proteomes" id="UP000006683"/>
    </source>
</evidence>
<sequence length="103" mass="11549">MSKLNGADRAVEAEPTEGSEEGMEVTLGDLLTDAFLAEHSDFANIEQLFANCGYTVNSEADFQAIPASDWNAFIRSRTRFDTWEQMLEAAYRAYVEGRLFDPD</sequence>
<reference evidence="2 3" key="1">
    <citation type="journal article" date="2010" name="Stand. Genomic Sci.">
        <title>Complete genome sequence of Ferrimonas balearica type strain (PAT).</title>
        <authorList>
            <person name="Nolan M."/>
            <person name="Sikorski J."/>
            <person name="Davenport K."/>
            <person name="Lucas S."/>
            <person name="Glavina Del Rio T."/>
            <person name="Tice H."/>
            <person name="Cheng J."/>
            <person name="Goodwin L."/>
            <person name="Pitluck S."/>
            <person name="Liolios K."/>
            <person name="Ivanova N."/>
            <person name="Mavromatis K."/>
            <person name="Ovchinnikova G."/>
            <person name="Pati A."/>
            <person name="Chen A."/>
            <person name="Palaniappan K."/>
            <person name="Land M."/>
            <person name="Hauser L."/>
            <person name="Chang Y."/>
            <person name="Jeffries C."/>
            <person name="Tapia R."/>
            <person name="Brettin T."/>
            <person name="Detter J."/>
            <person name="Han C."/>
            <person name="Yasawong M."/>
            <person name="Rohde M."/>
            <person name="Tindall B."/>
            <person name="Goker M."/>
            <person name="Woyke T."/>
            <person name="Bristow J."/>
            <person name="Eisen J."/>
            <person name="Markowitz V."/>
            <person name="Hugenholtz P."/>
            <person name="Kyrpides N."/>
            <person name="Klenk H."/>
            <person name="Lapidus A."/>
        </authorList>
    </citation>
    <scope>NUCLEOTIDE SEQUENCE [LARGE SCALE GENOMIC DNA]</scope>
    <source>
        <strain evidence="3">DSM 9799 / CCM 4581 / KCTC 23876 / PAT</strain>
    </source>
</reference>
<dbReference type="eggNOG" id="ENOG5033CNB">
    <property type="taxonomic scope" value="Bacteria"/>
</dbReference>
<dbReference type="EMBL" id="CP002209">
    <property type="protein sequence ID" value="ADN76323.1"/>
    <property type="molecule type" value="Genomic_DNA"/>
</dbReference>
<feature type="region of interest" description="Disordered" evidence="1">
    <location>
        <begin position="1"/>
        <end position="23"/>
    </location>
</feature>
<dbReference type="KEGG" id="fbl:Fbal_2120"/>
<dbReference type="HOGENOM" id="CLU_2259604_0_0_6"/>
<keyword evidence="3" id="KW-1185">Reference proteome</keyword>
<dbReference type="GeneID" id="67182325"/>
<dbReference type="OrthoDB" id="2889017at2"/>
<dbReference type="RefSeq" id="WP_013345629.1">
    <property type="nucleotide sequence ID" value="NC_014541.1"/>
</dbReference>
<dbReference type="AlphaFoldDB" id="E1SUZ6"/>
<feature type="compositionally biased region" description="Acidic residues" evidence="1">
    <location>
        <begin position="14"/>
        <end position="23"/>
    </location>
</feature>
<proteinExistence type="predicted"/>
<gene>
    <name evidence="2" type="ordered locus">Fbal_2120</name>
</gene>